<dbReference type="InterPro" id="IPR036188">
    <property type="entry name" value="FAD/NAD-bd_sf"/>
</dbReference>
<evidence type="ECO:0000256" key="1">
    <source>
        <dbReference type="ARBA" id="ARBA00023002"/>
    </source>
</evidence>
<evidence type="ECO:0000313" key="2">
    <source>
        <dbReference type="EMBL" id="MDA0159819.1"/>
    </source>
</evidence>
<dbReference type="InterPro" id="IPR050982">
    <property type="entry name" value="Auxin_biosynth/cation_transpt"/>
</dbReference>
<dbReference type="Proteomes" id="UP001149140">
    <property type="component" value="Unassembled WGS sequence"/>
</dbReference>
<dbReference type="PRINTS" id="PR00411">
    <property type="entry name" value="PNDRDTASEI"/>
</dbReference>
<gene>
    <name evidence="2" type="ORF">OM076_06065</name>
</gene>
<dbReference type="EMBL" id="JAPDOD010000003">
    <property type="protein sequence ID" value="MDA0159819.1"/>
    <property type="molecule type" value="Genomic_DNA"/>
</dbReference>
<sequence length="411" mass="44780">MPVVVVGAGHAGLAVSHVLTERSVDHVVLERGEVANTWKTERWESLRLLTPNWLTRLPGGAAYDGEDPDGFMAVPELIQFLDHYAEHVKAPVRTHTPVTSVARGSEGGYVVETDTETWAATAVVVASGAFNQARVPAVAASVPPELDQLTPLDYKRPDQLRPGRVLVVGASATGIQIADELLRAGREVTVAVGEHVRMPRTYRGRDIMWWLEQTGRHDERYDEVDDLVRARHVPSPQLIGTPDRADLDLNALTANGAALVGRLSAVNGGIAAFSGSLRNVCALADLKLNRLLDAIDEWAAAAGIDGQPGPRPEPTRVEERPQLMIDLVAAGFDTVLWATGFRADYSWLQVPVLDRKGEIRHDGGVVRDAPGLYRIGLNFLRRRKSSFIHGAEDDARDIVDHLAGYINVNGR</sequence>
<keyword evidence="1" id="KW-0560">Oxidoreductase</keyword>
<evidence type="ECO:0000313" key="3">
    <source>
        <dbReference type="Proteomes" id="UP001149140"/>
    </source>
</evidence>
<proteinExistence type="predicted"/>
<dbReference type="PANTHER" id="PTHR43539:SF78">
    <property type="entry name" value="FLAVIN-CONTAINING MONOOXYGENASE"/>
    <property type="match status" value="1"/>
</dbReference>
<dbReference type="Pfam" id="PF13738">
    <property type="entry name" value="Pyr_redox_3"/>
    <property type="match status" value="1"/>
</dbReference>
<dbReference type="AlphaFoldDB" id="A0A9X3MP56"/>
<comment type="caution">
    <text evidence="2">The sequence shown here is derived from an EMBL/GenBank/DDBJ whole genome shotgun (WGS) entry which is preliminary data.</text>
</comment>
<reference evidence="2" key="1">
    <citation type="submission" date="2022-10" db="EMBL/GenBank/DDBJ databases">
        <title>The WGS of Solirubrobacter ginsenosidimutans DSM 21036.</title>
        <authorList>
            <person name="Jiang Z."/>
        </authorList>
    </citation>
    <scope>NUCLEOTIDE SEQUENCE</scope>
    <source>
        <strain evidence="2">DSM 21036</strain>
    </source>
</reference>
<dbReference type="GO" id="GO:0004497">
    <property type="term" value="F:monooxygenase activity"/>
    <property type="evidence" value="ECO:0007669"/>
    <property type="project" value="TreeGrafter"/>
</dbReference>
<dbReference type="RefSeq" id="WP_270038701.1">
    <property type="nucleotide sequence ID" value="NZ_JAPDOD010000003.1"/>
</dbReference>
<accession>A0A9X3MP56</accession>
<protein>
    <submittedName>
        <fullName evidence="2">NAD(P)/FAD-dependent oxidoreductase</fullName>
    </submittedName>
</protein>
<dbReference type="PANTHER" id="PTHR43539">
    <property type="entry name" value="FLAVIN-BINDING MONOOXYGENASE-LIKE PROTEIN (AFU_ORTHOLOGUE AFUA_4G09220)"/>
    <property type="match status" value="1"/>
</dbReference>
<dbReference type="SUPFAM" id="SSF51905">
    <property type="entry name" value="FAD/NAD(P)-binding domain"/>
    <property type="match status" value="2"/>
</dbReference>
<name>A0A9X3MP56_9ACTN</name>
<dbReference type="GO" id="GO:0050660">
    <property type="term" value="F:flavin adenine dinucleotide binding"/>
    <property type="evidence" value="ECO:0007669"/>
    <property type="project" value="TreeGrafter"/>
</dbReference>
<keyword evidence="3" id="KW-1185">Reference proteome</keyword>
<organism evidence="2 3">
    <name type="scientific">Solirubrobacter ginsenosidimutans</name>
    <dbReference type="NCBI Taxonomy" id="490573"/>
    <lineage>
        <taxon>Bacteria</taxon>
        <taxon>Bacillati</taxon>
        <taxon>Actinomycetota</taxon>
        <taxon>Thermoleophilia</taxon>
        <taxon>Solirubrobacterales</taxon>
        <taxon>Solirubrobacteraceae</taxon>
        <taxon>Solirubrobacter</taxon>
    </lineage>
</organism>
<dbReference type="Gene3D" id="3.50.50.60">
    <property type="entry name" value="FAD/NAD(P)-binding domain"/>
    <property type="match status" value="2"/>
</dbReference>